<name>A0A228IN94_9BURK</name>
<sequence length="320" mass="35143">MLGGVTLTDGRREVQPFYEPPWLVEEAERPTGLLAHMRSEFPCLPFGTPWLSDAVVEEWRDAVAANANDGDSRIDESDDLLHGYGCIADWNLVRKNSLEVELALEYPETSSIRRVSRAIRAVPDRPAIDFQFVVEARERTRRPLGLHPMLKLPSLAGAMTINPGVFRFGVVHPGGPEPGVSRAMPGAFFSELGKVPLSDGQAVAFDCLPFEYDTEEIIQLCGTDGCVDIADESGVAYRLSWDASVLPSLLLWISNRGRQQGPWNGRNLCLGIEPIASAFELGCRASLSDNPINQRGVSTAVLIEPGNPVVINYRFEALKI</sequence>
<evidence type="ECO:0000313" key="1">
    <source>
        <dbReference type="EMBL" id="OXI43836.1"/>
    </source>
</evidence>
<dbReference type="GO" id="GO:0030246">
    <property type="term" value="F:carbohydrate binding"/>
    <property type="evidence" value="ECO:0007669"/>
    <property type="project" value="InterPro"/>
</dbReference>
<accession>A0A228IN94</accession>
<dbReference type="InterPro" id="IPR014718">
    <property type="entry name" value="GH-type_carb-bd"/>
</dbReference>
<dbReference type="Gene3D" id="2.70.98.10">
    <property type="match status" value="1"/>
</dbReference>
<organism evidence="1 2">
    <name type="scientific">Burkholderia aenigmatica</name>
    <dbReference type="NCBI Taxonomy" id="2015348"/>
    <lineage>
        <taxon>Bacteria</taxon>
        <taxon>Pseudomonadati</taxon>
        <taxon>Pseudomonadota</taxon>
        <taxon>Betaproteobacteria</taxon>
        <taxon>Burkholderiales</taxon>
        <taxon>Burkholderiaceae</taxon>
        <taxon>Burkholderia</taxon>
        <taxon>Burkholderia cepacia complex</taxon>
    </lineage>
</organism>
<proteinExistence type="predicted"/>
<dbReference type="Proteomes" id="UP000214600">
    <property type="component" value="Unassembled WGS sequence"/>
</dbReference>
<reference evidence="1 2" key="2">
    <citation type="submission" date="2017-08" db="EMBL/GenBank/DDBJ databases">
        <title>WGS of novel Burkholderia cepaca complex species.</title>
        <authorList>
            <person name="Lipuma J."/>
            <person name="Spilker T."/>
        </authorList>
    </citation>
    <scope>NUCLEOTIDE SEQUENCE [LARGE SCALE GENOMIC DNA]</scope>
    <source>
        <strain evidence="1 2">AU17325</strain>
    </source>
</reference>
<dbReference type="AlphaFoldDB" id="A0A228IN94"/>
<reference evidence="2" key="1">
    <citation type="submission" date="2017-06" db="EMBL/GenBank/DDBJ databases">
        <authorList>
            <person name="LiPuma J."/>
            <person name="Spilker T."/>
        </authorList>
    </citation>
    <scope>NUCLEOTIDE SEQUENCE [LARGE SCALE GENOMIC DNA]</scope>
    <source>
        <strain evidence="2">AU17325</strain>
    </source>
</reference>
<protein>
    <submittedName>
        <fullName evidence="1">Uncharacterized protein</fullName>
    </submittedName>
</protein>
<dbReference type="OrthoDB" id="8901487at2"/>
<dbReference type="EMBL" id="NKFA01000007">
    <property type="protein sequence ID" value="OXI43836.1"/>
    <property type="molecule type" value="Genomic_DNA"/>
</dbReference>
<evidence type="ECO:0000313" key="2">
    <source>
        <dbReference type="Proteomes" id="UP000214600"/>
    </source>
</evidence>
<gene>
    <name evidence="1" type="ORF">CFB84_20080</name>
</gene>
<comment type="caution">
    <text evidence="1">The sequence shown here is derived from an EMBL/GenBank/DDBJ whole genome shotgun (WGS) entry which is preliminary data.</text>
</comment>